<feature type="domain" description="UspA" evidence="3">
    <location>
        <begin position="1"/>
        <end position="149"/>
    </location>
</feature>
<comment type="similarity">
    <text evidence="1">Belongs to the universal stress protein A family.</text>
</comment>
<feature type="domain" description="UspA" evidence="3">
    <location>
        <begin position="203"/>
        <end position="260"/>
    </location>
</feature>
<feature type="transmembrane region" description="Helical" evidence="2">
    <location>
        <begin position="16"/>
        <end position="37"/>
    </location>
</feature>
<dbReference type="OrthoDB" id="11417at2"/>
<proteinExistence type="inferred from homology"/>
<dbReference type="AlphaFoldDB" id="A0A1M6QGC6"/>
<evidence type="ECO:0000259" key="3">
    <source>
        <dbReference type="Pfam" id="PF00582"/>
    </source>
</evidence>
<dbReference type="Gene3D" id="3.40.50.12370">
    <property type="match status" value="1"/>
</dbReference>
<dbReference type="CDD" id="cd00293">
    <property type="entry name" value="USP-like"/>
    <property type="match status" value="2"/>
</dbReference>
<keyword evidence="2" id="KW-0812">Transmembrane</keyword>
<protein>
    <submittedName>
        <fullName evidence="4">Nucleotide-binding universal stress protein, UspA family</fullName>
    </submittedName>
</protein>
<organism evidence="4 5">
    <name type="scientific">Thermocrinis minervae</name>
    <dbReference type="NCBI Taxonomy" id="381751"/>
    <lineage>
        <taxon>Bacteria</taxon>
        <taxon>Pseudomonadati</taxon>
        <taxon>Aquificota</taxon>
        <taxon>Aquificia</taxon>
        <taxon>Aquificales</taxon>
        <taxon>Aquificaceae</taxon>
        <taxon>Thermocrinis</taxon>
    </lineage>
</organism>
<dbReference type="InterPro" id="IPR006016">
    <property type="entry name" value="UspA"/>
</dbReference>
<sequence length="260" mass="28933">MYQRILVGLDPSHPSLYEYAFLLGSILNIPVVGIYVLDTRLLKEVLLEDLISSLGLAPKTDLYSTVKEFMEAQADLVLDSFLSLGRQRGVKVSSFQTEGVPYEEIVKQADQEDLIVVGKRSRKVIEGLMLGSTSERVVRLAKCDVLVVPHTKRDLKRLGVAYDSSQKARKALEVVQKLADLLKAELTGLYVGDAYTEELPTFIEVRKGIPEEEIVKFCEEKNLDLLVMGAFSKSGIKELILGSTTHFVLSHAKIPLLLVK</sequence>
<dbReference type="PRINTS" id="PR01438">
    <property type="entry name" value="UNVRSLSTRESS"/>
</dbReference>
<name>A0A1M6QGC6_9AQUI</name>
<dbReference type="EMBL" id="LT670846">
    <property type="protein sequence ID" value="SHK19364.1"/>
    <property type="molecule type" value="Genomic_DNA"/>
</dbReference>
<dbReference type="STRING" id="381751.SAMN05444391_0230"/>
<keyword evidence="2" id="KW-0472">Membrane</keyword>
<evidence type="ECO:0000256" key="1">
    <source>
        <dbReference type="ARBA" id="ARBA00008791"/>
    </source>
</evidence>
<dbReference type="SUPFAM" id="SSF52402">
    <property type="entry name" value="Adenine nucleotide alpha hydrolases-like"/>
    <property type="match status" value="2"/>
</dbReference>
<dbReference type="InterPro" id="IPR006015">
    <property type="entry name" value="Universal_stress_UspA"/>
</dbReference>
<dbReference type="PANTHER" id="PTHR46268">
    <property type="entry name" value="STRESS RESPONSE PROTEIN NHAX"/>
    <property type="match status" value="1"/>
</dbReference>
<dbReference type="PANTHER" id="PTHR46268:SF6">
    <property type="entry name" value="UNIVERSAL STRESS PROTEIN UP12"/>
    <property type="match status" value="1"/>
</dbReference>
<evidence type="ECO:0000313" key="5">
    <source>
        <dbReference type="Proteomes" id="UP000189810"/>
    </source>
</evidence>
<evidence type="ECO:0000256" key="2">
    <source>
        <dbReference type="SAM" id="Phobius"/>
    </source>
</evidence>
<keyword evidence="2" id="KW-1133">Transmembrane helix</keyword>
<dbReference type="Proteomes" id="UP000189810">
    <property type="component" value="Chromosome I"/>
</dbReference>
<gene>
    <name evidence="4" type="ORF">SAMN05444391_0230</name>
</gene>
<keyword evidence="5" id="KW-1185">Reference proteome</keyword>
<dbReference type="RefSeq" id="WP_079653424.1">
    <property type="nucleotide sequence ID" value="NZ_LT670846.1"/>
</dbReference>
<evidence type="ECO:0000313" key="4">
    <source>
        <dbReference type="EMBL" id="SHK19364.1"/>
    </source>
</evidence>
<reference evidence="4 5" key="1">
    <citation type="submission" date="2016-11" db="EMBL/GenBank/DDBJ databases">
        <authorList>
            <person name="Jaros S."/>
            <person name="Januszkiewicz K."/>
            <person name="Wedrychowicz H."/>
        </authorList>
    </citation>
    <scope>NUCLEOTIDE SEQUENCE [LARGE SCALE GENOMIC DNA]</scope>
    <source>
        <strain evidence="4 5">DSM 19557</strain>
    </source>
</reference>
<accession>A0A1M6QGC6</accession>
<dbReference type="Pfam" id="PF00582">
    <property type="entry name" value="Usp"/>
    <property type="match status" value="2"/>
</dbReference>